<proteinExistence type="predicted"/>
<organism evidence="2 3">
    <name type="scientific">Crateriforma conspicua</name>
    <dbReference type="NCBI Taxonomy" id="2527996"/>
    <lineage>
        <taxon>Bacteria</taxon>
        <taxon>Pseudomonadati</taxon>
        <taxon>Planctomycetota</taxon>
        <taxon>Planctomycetia</taxon>
        <taxon>Planctomycetales</taxon>
        <taxon>Planctomycetaceae</taxon>
        <taxon>Crateriforma</taxon>
    </lineage>
</organism>
<evidence type="ECO:0000313" key="2">
    <source>
        <dbReference type="EMBL" id="TWT71380.1"/>
    </source>
</evidence>
<comment type="caution">
    <text evidence="2">The sequence shown here is derived from an EMBL/GenBank/DDBJ whole genome shotgun (WGS) entry which is preliminary data.</text>
</comment>
<evidence type="ECO:0000313" key="3">
    <source>
        <dbReference type="Proteomes" id="UP000317238"/>
    </source>
</evidence>
<reference evidence="2 3" key="1">
    <citation type="submission" date="2019-02" db="EMBL/GenBank/DDBJ databases">
        <title>Deep-cultivation of Planctomycetes and their phenomic and genomic characterization uncovers novel biology.</title>
        <authorList>
            <person name="Wiegand S."/>
            <person name="Jogler M."/>
            <person name="Boedeker C."/>
            <person name="Pinto D."/>
            <person name="Vollmers J."/>
            <person name="Rivas-Marin E."/>
            <person name="Kohn T."/>
            <person name="Peeters S.H."/>
            <person name="Heuer A."/>
            <person name="Rast P."/>
            <person name="Oberbeckmann S."/>
            <person name="Bunk B."/>
            <person name="Jeske O."/>
            <person name="Meyerdierks A."/>
            <person name="Storesund J.E."/>
            <person name="Kallscheuer N."/>
            <person name="Luecker S."/>
            <person name="Lage O.M."/>
            <person name="Pohl T."/>
            <person name="Merkel B.J."/>
            <person name="Hornburger P."/>
            <person name="Mueller R.-W."/>
            <person name="Bruemmer F."/>
            <person name="Labrenz M."/>
            <person name="Spormann A.M."/>
            <person name="Op Den Camp H."/>
            <person name="Overmann J."/>
            <person name="Amann R."/>
            <person name="Jetten M.S.M."/>
            <person name="Mascher T."/>
            <person name="Medema M.H."/>
            <person name="Devos D.P."/>
            <person name="Kaster A.-K."/>
            <person name="Ovreas L."/>
            <person name="Rohde M."/>
            <person name="Galperin M.Y."/>
            <person name="Jogler C."/>
        </authorList>
    </citation>
    <scope>NUCLEOTIDE SEQUENCE [LARGE SCALE GENOMIC DNA]</scope>
    <source>
        <strain evidence="2 3">Pan14r</strain>
    </source>
</reference>
<name>A0A5C5Y7U1_9PLAN</name>
<sequence length="535" mass="60011">MTHTEHFSRRTLGTITIWMLGGLIVGGMAIGQDIRPEQIQFRRQAVRRMVFDSEQAIPLAGLSPSKAIDLDLMHPDNVPASERAVCRLESGHLIVKAGQSERSLTRRWIGSVNPFATYEVEIASIIGNGAVGIRLDDSGSTDFLEAELLFQNDRPNQVRWTTHIDGNDVQSHVWNLEDHQIKKASCVLRVQMAAVGANVFIETSGRSRLIGYIDFSEHLELRDKAVAFRYEFMATANLKDSSEIKIRRVTAAITPGTGQADIRAITDEQGRPLLDDGRLWFTVTIRGRALPHPAQGVFSLNPSVFDLRFEGLIVFDMGDGLLRNELASHLFRDSTTGQWRGWTTGFSAFGSKGRNESKSILAVHSDRDPRKGYSIMKARPVGIDGAHEDPHGVYDSRDGKWRLLLCENAGGYKAAMWESDHWDHGYQRIAGPVEVDSTGTQIQHFGDKRFALFGSADRTVYVRSYPDLKPVGELQIYRPPWNDDHGTRIWPNVIPLPSGYPAPYVALMMDRVNFPGMPKRNWTYGALYLYYGNLK</sequence>
<accession>A0A5C5Y7U1</accession>
<dbReference type="Proteomes" id="UP000317238">
    <property type="component" value="Unassembled WGS sequence"/>
</dbReference>
<keyword evidence="1" id="KW-0812">Transmembrane</keyword>
<protein>
    <submittedName>
        <fullName evidence="2">Uncharacterized protein</fullName>
    </submittedName>
</protein>
<keyword evidence="1" id="KW-1133">Transmembrane helix</keyword>
<dbReference type="AlphaFoldDB" id="A0A5C5Y7U1"/>
<dbReference type="EMBL" id="SJPL01000001">
    <property type="protein sequence ID" value="TWT71380.1"/>
    <property type="molecule type" value="Genomic_DNA"/>
</dbReference>
<dbReference type="SUPFAM" id="SSF75005">
    <property type="entry name" value="Arabinanase/levansucrase/invertase"/>
    <property type="match status" value="1"/>
</dbReference>
<keyword evidence="1" id="KW-0472">Membrane</keyword>
<evidence type="ECO:0000256" key="1">
    <source>
        <dbReference type="SAM" id="Phobius"/>
    </source>
</evidence>
<keyword evidence="3" id="KW-1185">Reference proteome</keyword>
<dbReference type="OrthoDB" id="225477at2"/>
<feature type="transmembrane region" description="Helical" evidence="1">
    <location>
        <begin position="12"/>
        <end position="31"/>
    </location>
</feature>
<gene>
    <name evidence="2" type="ORF">Pan14r_36900</name>
</gene>
<dbReference type="InterPro" id="IPR023296">
    <property type="entry name" value="Glyco_hydro_beta-prop_sf"/>
</dbReference>
<dbReference type="RefSeq" id="WP_146439732.1">
    <property type="nucleotide sequence ID" value="NZ_SJPL01000001.1"/>
</dbReference>